<dbReference type="SMART" id="SM00454">
    <property type="entry name" value="SAM"/>
    <property type="match status" value="1"/>
</dbReference>
<organism evidence="11 12">
    <name type="scientific">Diploscapter pachys</name>
    <dbReference type="NCBI Taxonomy" id="2018661"/>
    <lineage>
        <taxon>Eukaryota</taxon>
        <taxon>Metazoa</taxon>
        <taxon>Ecdysozoa</taxon>
        <taxon>Nematoda</taxon>
        <taxon>Chromadorea</taxon>
        <taxon>Rhabditida</taxon>
        <taxon>Rhabditina</taxon>
        <taxon>Rhabditomorpha</taxon>
        <taxon>Rhabditoidea</taxon>
        <taxon>Rhabditidae</taxon>
        <taxon>Diploscapter</taxon>
    </lineage>
</organism>
<dbReference type="Gene3D" id="1.25.40.20">
    <property type="entry name" value="Ankyrin repeat-containing domain"/>
    <property type="match status" value="2"/>
</dbReference>
<evidence type="ECO:0000256" key="3">
    <source>
        <dbReference type="ARBA" id="ARBA00022695"/>
    </source>
</evidence>
<evidence type="ECO:0000259" key="10">
    <source>
        <dbReference type="SMART" id="SM00454"/>
    </source>
</evidence>
<evidence type="ECO:0000256" key="4">
    <source>
        <dbReference type="ARBA" id="ARBA00022737"/>
    </source>
</evidence>
<keyword evidence="2" id="KW-0328">Glycosyltransferase</keyword>
<evidence type="ECO:0000256" key="5">
    <source>
        <dbReference type="ARBA" id="ARBA00023043"/>
    </source>
</evidence>
<dbReference type="STRING" id="2018661.A0A2A2L806"/>
<keyword evidence="4" id="KW-0677">Repeat</keyword>
<dbReference type="SUPFAM" id="SSF47769">
    <property type="entry name" value="SAM/Pointed domain"/>
    <property type="match status" value="1"/>
</dbReference>
<dbReference type="SMART" id="SM00248">
    <property type="entry name" value="ANK"/>
    <property type="match status" value="4"/>
</dbReference>
<dbReference type="Gene3D" id="1.10.150.50">
    <property type="entry name" value="Transcription Factor, Ets-1"/>
    <property type="match status" value="1"/>
</dbReference>
<dbReference type="OrthoDB" id="539213at2759"/>
<keyword evidence="5 8" id="KW-0040">ANK repeat</keyword>
<feature type="domain" description="SAM" evidence="10">
    <location>
        <begin position="248"/>
        <end position="313"/>
    </location>
</feature>
<feature type="repeat" description="ANK" evidence="8">
    <location>
        <begin position="142"/>
        <end position="174"/>
    </location>
</feature>
<comment type="similarity">
    <text evidence="6">Belongs to the ARTD/PARP family.</text>
</comment>
<proteinExistence type="inferred from homology"/>
<sequence>MSTRVRFSEQRPNVAYLPASATSQVSFHILSKPLPPIRPENAYQMDLHTAASIGDMISLQEVVKADSTSVARRNLYGWTALLYAAYLGHEPAVAFLLDKGAKADECNDKGQTALMLAAACGNLKVVNLLLERGASVQRADDRDRMALHYAAVCSQNEIAELLLKAGSDPNARDSSGNTPLHDSCVAGHELTVLCLLEKGADPSMKNSNEEDAAALVSDNNKLMKLIDDYNKKNKAKTDRKGQSSGSGSGNGSAHSLSRLLEEMNLGRLTEKFKKENIDFNLFFELNEKDLDEMGIAYGPKKRILTVIERYKKSGMEGVAAETEGHQAGQRDQLRTSMEYVRQMNEKGKQMALDALNLLGPESTDERIRQLLISIIDCNEKITARLVRHL</sequence>
<dbReference type="Proteomes" id="UP000218231">
    <property type="component" value="Unassembled WGS sequence"/>
</dbReference>
<comment type="catalytic activity">
    <reaction evidence="7">
        <text>NAD(+) + (ADP-D-ribosyl)n-acceptor = nicotinamide + (ADP-D-ribosyl)n+1-acceptor + H(+).</text>
        <dbReference type="EC" id="2.4.2.30"/>
    </reaction>
</comment>
<evidence type="ECO:0000256" key="1">
    <source>
        <dbReference type="ARBA" id="ARBA00012020"/>
    </source>
</evidence>
<gene>
    <name evidence="11" type="ORF">WR25_07258</name>
</gene>
<dbReference type="PANTHER" id="PTHR24171:SF9">
    <property type="entry name" value="ANKYRIN REPEAT DOMAIN-CONTAINING PROTEIN 39"/>
    <property type="match status" value="1"/>
</dbReference>
<feature type="compositionally biased region" description="Basic and acidic residues" evidence="9">
    <location>
        <begin position="232"/>
        <end position="241"/>
    </location>
</feature>
<keyword evidence="12" id="KW-1185">Reference proteome</keyword>
<keyword evidence="3" id="KW-0808">Transferase</keyword>
<dbReference type="GO" id="GO:0003950">
    <property type="term" value="F:NAD+ poly-ADP-ribosyltransferase activity"/>
    <property type="evidence" value="ECO:0007669"/>
    <property type="project" value="UniProtKB-EC"/>
</dbReference>
<name>A0A2A2L806_9BILA</name>
<evidence type="ECO:0000256" key="6">
    <source>
        <dbReference type="ARBA" id="ARBA00024347"/>
    </source>
</evidence>
<dbReference type="EC" id="2.4.2.30" evidence="1"/>
<accession>A0A2A2L806</accession>
<dbReference type="PROSITE" id="PS50297">
    <property type="entry name" value="ANK_REP_REGION"/>
    <property type="match status" value="4"/>
</dbReference>
<protein>
    <recommendedName>
        <fullName evidence="1">NAD(+) ADP-ribosyltransferase</fullName>
        <ecNumber evidence="1">2.4.2.30</ecNumber>
    </recommendedName>
</protein>
<evidence type="ECO:0000256" key="9">
    <source>
        <dbReference type="SAM" id="MobiDB-lite"/>
    </source>
</evidence>
<evidence type="ECO:0000256" key="7">
    <source>
        <dbReference type="ARBA" id="ARBA00033987"/>
    </source>
</evidence>
<reference evidence="11 12" key="1">
    <citation type="journal article" date="2017" name="Curr. Biol.">
        <title>Genome architecture and evolution of a unichromosomal asexual nematode.</title>
        <authorList>
            <person name="Fradin H."/>
            <person name="Zegar C."/>
            <person name="Gutwein M."/>
            <person name="Lucas J."/>
            <person name="Kovtun M."/>
            <person name="Corcoran D."/>
            <person name="Baugh L.R."/>
            <person name="Kiontke K."/>
            <person name="Gunsalus K."/>
            <person name="Fitch D.H."/>
            <person name="Piano F."/>
        </authorList>
    </citation>
    <scope>NUCLEOTIDE SEQUENCE [LARGE SCALE GENOMIC DNA]</scope>
    <source>
        <strain evidence="11">PF1309</strain>
    </source>
</reference>
<feature type="repeat" description="ANK" evidence="8">
    <location>
        <begin position="76"/>
        <end position="108"/>
    </location>
</feature>
<dbReference type="InterPro" id="IPR001660">
    <property type="entry name" value="SAM"/>
</dbReference>
<dbReference type="Pfam" id="PF00536">
    <property type="entry name" value="SAM_1"/>
    <property type="match status" value="1"/>
</dbReference>
<feature type="repeat" description="ANK" evidence="8">
    <location>
        <begin position="175"/>
        <end position="207"/>
    </location>
</feature>
<dbReference type="Pfam" id="PF12796">
    <property type="entry name" value="Ank_2"/>
    <property type="match status" value="2"/>
</dbReference>
<evidence type="ECO:0000313" key="11">
    <source>
        <dbReference type="EMBL" id="PAV82309.1"/>
    </source>
</evidence>
<keyword evidence="3" id="KW-0548">Nucleotidyltransferase</keyword>
<dbReference type="PRINTS" id="PR01415">
    <property type="entry name" value="ANKYRIN"/>
</dbReference>
<dbReference type="PROSITE" id="PS50088">
    <property type="entry name" value="ANK_REPEAT"/>
    <property type="match status" value="4"/>
</dbReference>
<evidence type="ECO:0000313" key="12">
    <source>
        <dbReference type="Proteomes" id="UP000218231"/>
    </source>
</evidence>
<feature type="repeat" description="ANK" evidence="8">
    <location>
        <begin position="109"/>
        <end position="141"/>
    </location>
</feature>
<comment type="caution">
    <text evidence="11">The sequence shown here is derived from an EMBL/GenBank/DDBJ whole genome shotgun (WGS) entry which is preliminary data.</text>
</comment>
<dbReference type="GO" id="GO:0016779">
    <property type="term" value="F:nucleotidyltransferase activity"/>
    <property type="evidence" value="ECO:0007669"/>
    <property type="project" value="UniProtKB-KW"/>
</dbReference>
<dbReference type="SUPFAM" id="SSF48403">
    <property type="entry name" value="Ankyrin repeat"/>
    <property type="match status" value="1"/>
</dbReference>
<dbReference type="PANTHER" id="PTHR24171">
    <property type="entry name" value="ANKYRIN REPEAT DOMAIN-CONTAINING PROTEIN 39-RELATED"/>
    <property type="match status" value="1"/>
</dbReference>
<evidence type="ECO:0000256" key="2">
    <source>
        <dbReference type="ARBA" id="ARBA00022676"/>
    </source>
</evidence>
<feature type="region of interest" description="Disordered" evidence="9">
    <location>
        <begin position="232"/>
        <end position="254"/>
    </location>
</feature>
<dbReference type="AlphaFoldDB" id="A0A2A2L806"/>
<dbReference type="EMBL" id="LIAE01007070">
    <property type="protein sequence ID" value="PAV82309.1"/>
    <property type="molecule type" value="Genomic_DNA"/>
</dbReference>
<dbReference type="InterPro" id="IPR002110">
    <property type="entry name" value="Ankyrin_rpt"/>
</dbReference>
<dbReference type="InterPro" id="IPR036770">
    <property type="entry name" value="Ankyrin_rpt-contain_sf"/>
</dbReference>
<dbReference type="InterPro" id="IPR013761">
    <property type="entry name" value="SAM/pointed_sf"/>
</dbReference>
<evidence type="ECO:0000256" key="8">
    <source>
        <dbReference type="PROSITE-ProRule" id="PRU00023"/>
    </source>
</evidence>